<reference evidence="3" key="1">
    <citation type="journal article" date="2005" name="Nature">
        <title>The map-based sequence of the rice genome.</title>
        <authorList>
            <consortium name="International rice genome sequencing project (IRGSP)"/>
            <person name="Matsumoto T."/>
            <person name="Wu J."/>
            <person name="Kanamori H."/>
            <person name="Katayose Y."/>
            <person name="Fujisawa M."/>
            <person name="Namiki N."/>
            <person name="Mizuno H."/>
            <person name="Yamamoto K."/>
            <person name="Antonio B.A."/>
            <person name="Baba T."/>
            <person name="Sakata K."/>
            <person name="Nagamura Y."/>
            <person name="Aoki H."/>
            <person name="Arikawa K."/>
            <person name="Arita K."/>
            <person name="Bito T."/>
            <person name="Chiden Y."/>
            <person name="Fujitsuka N."/>
            <person name="Fukunaka R."/>
            <person name="Hamada M."/>
            <person name="Harada C."/>
            <person name="Hayashi A."/>
            <person name="Hijishita S."/>
            <person name="Honda M."/>
            <person name="Hosokawa S."/>
            <person name="Ichikawa Y."/>
            <person name="Idonuma A."/>
            <person name="Iijima M."/>
            <person name="Ikeda M."/>
            <person name="Ikeno M."/>
            <person name="Ito K."/>
            <person name="Ito S."/>
            <person name="Ito T."/>
            <person name="Ito Y."/>
            <person name="Ito Y."/>
            <person name="Iwabuchi A."/>
            <person name="Kamiya K."/>
            <person name="Karasawa W."/>
            <person name="Kurita K."/>
            <person name="Katagiri S."/>
            <person name="Kikuta A."/>
            <person name="Kobayashi H."/>
            <person name="Kobayashi N."/>
            <person name="Machita K."/>
            <person name="Maehara T."/>
            <person name="Masukawa M."/>
            <person name="Mizubayashi T."/>
            <person name="Mukai Y."/>
            <person name="Nagasaki H."/>
            <person name="Nagata Y."/>
            <person name="Naito S."/>
            <person name="Nakashima M."/>
            <person name="Nakama Y."/>
            <person name="Nakamichi Y."/>
            <person name="Nakamura M."/>
            <person name="Meguro A."/>
            <person name="Negishi M."/>
            <person name="Ohta I."/>
            <person name="Ohta T."/>
            <person name="Okamoto M."/>
            <person name="Ono N."/>
            <person name="Saji S."/>
            <person name="Sakaguchi M."/>
            <person name="Sakai K."/>
            <person name="Shibata M."/>
            <person name="Shimokawa T."/>
            <person name="Song J."/>
            <person name="Takazaki Y."/>
            <person name="Terasawa K."/>
            <person name="Tsugane M."/>
            <person name="Tsuji K."/>
            <person name="Ueda S."/>
            <person name="Waki K."/>
            <person name="Yamagata H."/>
            <person name="Yamamoto M."/>
            <person name="Yamamoto S."/>
            <person name="Yamane H."/>
            <person name="Yoshiki S."/>
            <person name="Yoshihara R."/>
            <person name="Yukawa K."/>
            <person name="Zhong H."/>
            <person name="Yano M."/>
            <person name="Yuan Q."/>
            <person name="Ouyang S."/>
            <person name="Liu J."/>
            <person name="Jones K.M."/>
            <person name="Gansberger K."/>
            <person name="Moffat K."/>
            <person name="Hill J."/>
            <person name="Bera J."/>
            <person name="Fadrosh D."/>
            <person name="Jin S."/>
            <person name="Johri S."/>
            <person name="Kim M."/>
            <person name="Overton L."/>
            <person name="Reardon M."/>
            <person name="Tsitrin T."/>
            <person name="Vuong H."/>
            <person name="Weaver B."/>
            <person name="Ciecko A."/>
            <person name="Tallon L."/>
            <person name="Jackson J."/>
            <person name="Pai G."/>
            <person name="Aken S.V."/>
            <person name="Utterback T."/>
            <person name="Reidmuller S."/>
            <person name="Feldblyum T."/>
            <person name="Hsiao J."/>
            <person name="Zismann V."/>
            <person name="Iobst S."/>
            <person name="de Vazeille A.R."/>
            <person name="Buell C.R."/>
            <person name="Ying K."/>
            <person name="Li Y."/>
            <person name="Lu T."/>
            <person name="Huang Y."/>
            <person name="Zhao Q."/>
            <person name="Feng Q."/>
            <person name="Zhang L."/>
            <person name="Zhu J."/>
            <person name="Weng Q."/>
            <person name="Mu J."/>
            <person name="Lu Y."/>
            <person name="Fan D."/>
            <person name="Liu Y."/>
            <person name="Guan J."/>
            <person name="Zhang Y."/>
            <person name="Yu S."/>
            <person name="Liu X."/>
            <person name="Zhang Y."/>
            <person name="Hong G."/>
            <person name="Han B."/>
            <person name="Choisne N."/>
            <person name="Demange N."/>
            <person name="Orjeda G."/>
            <person name="Samain S."/>
            <person name="Cattolico L."/>
            <person name="Pelletier E."/>
            <person name="Couloux A."/>
            <person name="Segurens B."/>
            <person name="Wincker P."/>
            <person name="D'Hont A."/>
            <person name="Scarpelli C."/>
            <person name="Weissenbach J."/>
            <person name="Salanoubat M."/>
            <person name="Quetier F."/>
            <person name="Yu Y."/>
            <person name="Kim H.R."/>
            <person name="Rambo T."/>
            <person name="Currie J."/>
            <person name="Collura K."/>
            <person name="Luo M."/>
            <person name="Yang T."/>
            <person name="Ammiraju J.S.S."/>
            <person name="Engler F."/>
            <person name="Soderlund C."/>
            <person name="Wing R.A."/>
            <person name="Palmer L.E."/>
            <person name="de la Bastide M."/>
            <person name="Spiegel L."/>
            <person name="Nascimento L."/>
            <person name="Zutavern T."/>
            <person name="O'Shaughnessy A."/>
            <person name="Dike S."/>
            <person name="Dedhia N."/>
            <person name="Preston R."/>
            <person name="Balija V."/>
            <person name="McCombie W.R."/>
            <person name="Chow T."/>
            <person name="Chen H."/>
            <person name="Chung M."/>
            <person name="Chen C."/>
            <person name="Shaw J."/>
            <person name="Wu H."/>
            <person name="Hsiao K."/>
            <person name="Chao Y."/>
            <person name="Chu M."/>
            <person name="Cheng C."/>
            <person name="Hour A."/>
            <person name="Lee P."/>
            <person name="Lin S."/>
            <person name="Lin Y."/>
            <person name="Liou J."/>
            <person name="Liu S."/>
            <person name="Hsing Y."/>
            <person name="Raghuvanshi S."/>
            <person name="Mohanty A."/>
            <person name="Bharti A.K."/>
            <person name="Gaur A."/>
            <person name="Gupta V."/>
            <person name="Kumar D."/>
            <person name="Ravi V."/>
            <person name="Vij S."/>
            <person name="Kapur A."/>
            <person name="Khurana P."/>
            <person name="Khurana P."/>
            <person name="Khurana J.P."/>
            <person name="Tyagi A.K."/>
            <person name="Gaikwad K."/>
            <person name="Singh A."/>
            <person name="Dalal V."/>
            <person name="Srivastava S."/>
            <person name="Dixit A."/>
            <person name="Pal A.K."/>
            <person name="Ghazi I.A."/>
            <person name="Yadav M."/>
            <person name="Pandit A."/>
            <person name="Bhargava A."/>
            <person name="Sureshbabu K."/>
            <person name="Batra K."/>
            <person name="Sharma T.R."/>
            <person name="Mohapatra T."/>
            <person name="Singh N.K."/>
            <person name="Messing J."/>
            <person name="Nelson A.B."/>
            <person name="Fuks G."/>
            <person name="Kavchok S."/>
            <person name="Keizer G."/>
            <person name="Linton E."/>
            <person name="Llaca V."/>
            <person name="Song R."/>
            <person name="Tanyolac B."/>
            <person name="Young S."/>
            <person name="Ho-Il K."/>
            <person name="Hahn J.H."/>
            <person name="Sangsakoo G."/>
            <person name="Vanavichit A."/>
            <person name="de Mattos Luiz.A.T."/>
            <person name="Zimmer P.D."/>
            <person name="Malone G."/>
            <person name="Dellagostin O."/>
            <person name="de Oliveira A.C."/>
            <person name="Bevan M."/>
            <person name="Bancroft I."/>
            <person name="Minx P."/>
            <person name="Cordum H."/>
            <person name="Wilson R."/>
            <person name="Cheng Z."/>
            <person name="Jin W."/>
            <person name="Jiang J."/>
            <person name="Leong S.A."/>
            <person name="Iwama H."/>
            <person name="Gojobori T."/>
            <person name="Itoh T."/>
            <person name="Niimura Y."/>
            <person name="Fujii Y."/>
            <person name="Habara T."/>
            <person name="Sakai H."/>
            <person name="Sato Y."/>
            <person name="Wilson G."/>
            <person name="Kumar K."/>
            <person name="McCouch S."/>
            <person name="Juretic N."/>
            <person name="Hoen D."/>
            <person name="Wright S."/>
            <person name="Bruskiewich R."/>
            <person name="Bureau T."/>
            <person name="Miyao A."/>
            <person name="Hirochika H."/>
            <person name="Nishikawa T."/>
            <person name="Kadowaki K."/>
            <person name="Sugiura M."/>
            <person name="Burr B."/>
            <person name="Sasaki T."/>
        </authorList>
    </citation>
    <scope>NUCLEOTIDE SEQUENCE [LARGE SCALE GENOMIC DNA]</scope>
    <source>
        <strain evidence="3">cv. Nipponbare</strain>
    </source>
</reference>
<dbReference type="EMBL" id="AP014959">
    <property type="protein sequence ID" value="BAS82485.1"/>
    <property type="molecule type" value="Genomic_DNA"/>
</dbReference>
<sequence length="171" mass="17986">HGVVEAAPPDLLGRDEGVGAEPGHVERHVVDGPRLLHPRHDAGGANADAEAGEVRRGAAGVRDVDAAAAVDGAVVGEAGGDGGLPVHGGGAGGLDPRELRVLEADEEAAPLAEEPRQAVPDHLRRAVAPARQHRRPHVQPQHEAVLAVHQLLAGVLRRREDRRDRHRIQPL</sequence>
<proteinExistence type="predicted"/>
<reference evidence="2 3" key="2">
    <citation type="journal article" date="2013" name="Plant Cell Physiol.">
        <title>Rice Annotation Project Database (RAP-DB): an integrative and interactive database for rice genomics.</title>
        <authorList>
            <person name="Sakai H."/>
            <person name="Lee S.S."/>
            <person name="Tanaka T."/>
            <person name="Numa H."/>
            <person name="Kim J."/>
            <person name="Kawahara Y."/>
            <person name="Wakimoto H."/>
            <person name="Yang C.C."/>
            <person name="Iwamoto M."/>
            <person name="Abe T."/>
            <person name="Yamada Y."/>
            <person name="Muto A."/>
            <person name="Inokuchi H."/>
            <person name="Ikemura T."/>
            <person name="Matsumoto T."/>
            <person name="Sasaki T."/>
            <person name="Itoh T."/>
        </authorList>
    </citation>
    <scope>NUCLEOTIDE SEQUENCE [LARGE SCALE GENOMIC DNA]</scope>
    <source>
        <strain evidence="3">cv. Nipponbare</strain>
    </source>
</reference>
<feature type="non-terminal residue" evidence="2">
    <location>
        <position position="1"/>
    </location>
</feature>
<dbReference type="AlphaFoldDB" id="A0A0P0VTJ3"/>
<feature type="compositionally biased region" description="Basic and acidic residues" evidence="1">
    <location>
        <begin position="12"/>
        <end position="21"/>
    </location>
</feature>
<gene>
    <name evidence="2" type="ordered locus">Os03g0167450</name>
    <name evidence="2" type="ORF">OSNPB_030167450</name>
</gene>
<dbReference type="InParanoid" id="A0A0P0VTJ3"/>
<dbReference type="PaxDb" id="39947-A0A0P0VTJ3"/>
<organism evidence="2 3">
    <name type="scientific">Oryza sativa subsp. japonica</name>
    <name type="common">Rice</name>
    <dbReference type="NCBI Taxonomy" id="39947"/>
    <lineage>
        <taxon>Eukaryota</taxon>
        <taxon>Viridiplantae</taxon>
        <taxon>Streptophyta</taxon>
        <taxon>Embryophyta</taxon>
        <taxon>Tracheophyta</taxon>
        <taxon>Spermatophyta</taxon>
        <taxon>Magnoliopsida</taxon>
        <taxon>Liliopsida</taxon>
        <taxon>Poales</taxon>
        <taxon>Poaceae</taxon>
        <taxon>BOP clade</taxon>
        <taxon>Oryzoideae</taxon>
        <taxon>Oryzeae</taxon>
        <taxon>Oryzinae</taxon>
        <taxon>Oryza</taxon>
        <taxon>Oryza sativa</taxon>
    </lineage>
</organism>
<dbReference type="Proteomes" id="UP000059680">
    <property type="component" value="Chromosome 3"/>
</dbReference>
<name>A0A0P0VTJ3_ORYSJ</name>
<evidence type="ECO:0000256" key="1">
    <source>
        <dbReference type="SAM" id="MobiDB-lite"/>
    </source>
</evidence>
<evidence type="ECO:0000313" key="3">
    <source>
        <dbReference type="Proteomes" id="UP000059680"/>
    </source>
</evidence>
<protein>
    <submittedName>
        <fullName evidence="2">Os03g0167450 protein</fullName>
    </submittedName>
</protein>
<reference evidence="2 3" key="3">
    <citation type="journal article" date="2013" name="Rice">
        <title>Improvement of the Oryza sativa Nipponbare reference genome using next generation sequence and optical map data.</title>
        <authorList>
            <person name="Kawahara Y."/>
            <person name="de la Bastide M."/>
            <person name="Hamilton J.P."/>
            <person name="Kanamori H."/>
            <person name="McCombie W.R."/>
            <person name="Ouyang S."/>
            <person name="Schwartz D.C."/>
            <person name="Tanaka T."/>
            <person name="Wu J."/>
            <person name="Zhou S."/>
            <person name="Childs K.L."/>
            <person name="Davidson R.M."/>
            <person name="Lin H."/>
            <person name="Quesada-Ocampo L."/>
            <person name="Vaillancourt B."/>
            <person name="Sakai H."/>
            <person name="Lee S.S."/>
            <person name="Kim J."/>
            <person name="Numa H."/>
            <person name="Itoh T."/>
            <person name="Buell C.R."/>
            <person name="Matsumoto T."/>
        </authorList>
    </citation>
    <scope>NUCLEOTIDE SEQUENCE [LARGE SCALE GENOMIC DNA]</scope>
    <source>
        <strain evidence="3">cv. Nipponbare</strain>
    </source>
</reference>
<feature type="region of interest" description="Disordered" evidence="1">
    <location>
        <begin position="1"/>
        <end position="21"/>
    </location>
</feature>
<keyword evidence="3" id="KW-1185">Reference proteome</keyword>
<feature type="non-terminal residue" evidence="2">
    <location>
        <position position="171"/>
    </location>
</feature>
<evidence type="ECO:0000313" key="2">
    <source>
        <dbReference type="EMBL" id="BAS82485.1"/>
    </source>
</evidence>
<accession>A0A0P0VTJ3</accession>